<feature type="compositionally biased region" description="Polar residues" evidence="1">
    <location>
        <begin position="10"/>
        <end position="23"/>
    </location>
</feature>
<proteinExistence type="predicted"/>
<gene>
    <name evidence="2" type="ORF">CEXT_790971</name>
</gene>
<sequence>MYRGTEKMDGQNTELFSSETVPSRTDDISSGFVFCQNVFLTWCTPHPLLFRTFLLVCSVRQPRWEIRNLNVPQESDVKVWNDF</sequence>
<organism evidence="2 3">
    <name type="scientific">Caerostris extrusa</name>
    <name type="common">Bark spider</name>
    <name type="synonym">Caerostris bankana</name>
    <dbReference type="NCBI Taxonomy" id="172846"/>
    <lineage>
        <taxon>Eukaryota</taxon>
        <taxon>Metazoa</taxon>
        <taxon>Ecdysozoa</taxon>
        <taxon>Arthropoda</taxon>
        <taxon>Chelicerata</taxon>
        <taxon>Arachnida</taxon>
        <taxon>Araneae</taxon>
        <taxon>Araneomorphae</taxon>
        <taxon>Entelegynae</taxon>
        <taxon>Araneoidea</taxon>
        <taxon>Araneidae</taxon>
        <taxon>Caerostris</taxon>
    </lineage>
</organism>
<dbReference type="AlphaFoldDB" id="A0AAV4V2S4"/>
<evidence type="ECO:0000313" key="2">
    <source>
        <dbReference type="EMBL" id="GIY64199.1"/>
    </source>
</evidence>
<protein>
    <submittedName>
        <fullName evidence="2">Uncharacterized protein</fullName>
    </submittedName>
</protein>
<reference evidence="2 3" key="1">
    <citation type="submission" date="2021-06" db="EMBL/GenBank/DDBJ databases">
        <title>Caerostris extrusa draft genome.</title>
        <authorList>
            <person name="Kono N."/>
            <person name="Arakawa K."/>
        </authorList>
    </citation>
    <scope>NUCLEOTIDE SEQUENCE [LARGE SCALE GENOMIC DNA]</scope>
</reference>
<evidence type="ECO:0000256" key="1">
    <source>
        <dbReference type="SAM" id="MobiDB-lite"/>
    </source>
</evidence>
<dbReference type="Proteomes" id="UP001054945">
    <property type="component" value="Unassembled WGS sequence"/>
</dbReference>
<comment type="caution">
    <text evidence="2">The sequence shown here is derived from an EMBL/GenBank/DDBJ whole genome shotgun (WGS) entry which is preliminary data.</text>
</comment>
<dbReference type="EMBL" id="BPLR01013843">
    <property type="protein sequence ID" value="GIY64199.1"/>
    <property type="molecule type" value="Genomic_DNA"/>
</dbReference>
<evidence type="ECO:0000313" key="3">
    <source>
        <dbReference type="Proteomes" id="UP001054945"/>
    </source>
</evidence>
<name>A0AAV4V2S4_CAEEX</name>
<accession>A0AAV4V2S4</accession>
<keyword evidence="3" id="KW-1185">Reference proteome</keyword>
<feature type="region of interest" description="Disordered" evidence="1">
    <location>
        <begin position="1"/>
        <end position="25"/>
    </location>
</feature>